<dbReference type="OrthoDB" id="2679825at2759"/>
<dbReference type="Proteomes" id="UP000308652">
    <property type="component" value="Unassembled WGS sequence"/>
</dbReference>
<dbReference type="InterPro" id="IPR054208">
    <property type="entry name" value="DUF6914"/>
</dbReference>
<evidence type="ECO:0000313" key="2">
    <source>
        <dbReference type="Proteomes" id="UP000308652"/>
    </source>
</evidence>
<dbReference type="Pfam" id="PF21858">
    <property type="entry name" value="DUF6914"/>
    <property type="match status" value="1"/>
</dbReference>
<gene>
    <name evidence="1" type="ORF">BDQ12DRAFT_633630</name>
</gene>
<dbReference type="EMBL" id="ML213612">
    <property type="protein sequence ID" value="TFK36736.1"/>
    <property type="molecule type" value="Genomic_DNA"/>
</dbReference>
<protein>
    <submittedName>
        <fullName evidence="1">Uncharacterized protein</fullName>
    </submittedName>
</protein>
<name>A0A5C3LX89_9AGAR</name>
<sequence length="187" mass="21606">MVERNKRRLYVAFFRRKPTRNVPVKFHTALIVARKSGLWPSSDSDIVKKLYLYEAINRIDPSTSQDTWFYEVTPLAEIPERVQKLSGLMFVGKLPASLSDEELRNMLDNDVPRKKFVADDLSWRCHTWIWDALTLLVSRQLIPALPKSPEQSWRDAIQFMDDKDPPSSLSRIPCCDESGKALANGWI</sequence>
<accession>A0A5C3LX89</accession>
<reference evidence="1 2" key="1">
    <citation type="journal article" date="2019" name="Nat. Ecol. Evol.">
        <title>Megaphylogeny resolves global patterns of mushroom evolution.</title>
        <authorList>
            <person name="Varga T."/>
            <person name="Krizsan K."/>
            <person name="Foldi C."/>
            <person name="Dima B."/>
            <person name="Sanchez-Garcia M."/>
            <person name="Sanchez-Ramirez S."/>
            <person name="Szollosi G.J."/>
            <person name="Szarkandi J.G."/>
            <person name="Papp V."/>
            <person name="Albert L."/>
            <person name="Andreopoulos W."/>
            <person name="Angelini C."/>
            <person name="Antonin V."/>
            <person name="Barry K.W."/>
            <person name="Bougher N.L."/>
            <person name="Buchanan P."/>
            <person name="Buyck B."/>
            <person name="Bense V."/>
            <person name="Catcheside P."/>
            <person name="Chovatia M."/>
            <person name="Cooper J."/>
            <person name="Damon W."/>
            <person name="Desjardin D."/>
            <person name="Finy P."/>
            <person name="Geml J."/>
            <person name="Haridas S."/>
            <person name="Hughes K."/>
            <person name="Justo A."/>
            <person name="Karasinski D."/>
            <person name="Kautmanova I."/>
            <person name="Kiss B."/>
            <person name="Kocsube S."/>
            <person name="Kotiranta H."/>
            <person name="LaButti K.M."/>
            <person name="Lechner B.E."/>
            <person name="Liimatainen K."/>
            <person name="Lipzen A."/>
            <person name="Lukacs Z."/>
            <person name="Mihaltcheva S."/>
            <person name="Morgado L.N."/>
            <person name="Niskanen T."/>
            <person name="Noordeloos M.E."/>
            <person name="Ohm R.A."/>
            <person name="Ortiz-Santana B."/>
            <person name="Ovrebo C."/>
            <person name="Racz N."/>
            <person name="Riley R."/>
            <person name="Savchenko A."/>
            <person name="Shiryaev A."/>
            <person name="Soop K."/>
            <person name="Spirin V."/>
            <person name="Szebenyi C."/>
            <person name="Tomsovsky M."/>
            <person name="Tulloss R.E."/>
            <person name="Uehling J."/>
            <person name="Grigoriev I.V."/>
            <person name="Vagvolgyi C."/>
            <person name="Papp T."/>
            <person name="Martin F.M."/>
            <person name="Miettinen O."/>
            <person name="Hibbett D.S."/>
            <person name="Nagy L.G."/>
        </authorList>
    </citation>
    <scope>NUCLEOTIDE SEQUENCE [LARGE SCALE GENOMIC DNA]</scope>
    <source>
        <strain evidence="1 2">CBS 166.37</strain>
    </source>
</reference>
<evidence type="ECO:0000313" key="1">
    <source>
        <dbReference type="EMBL" id="TFK36736.1"/>
    </source>
</evidence>
<organism evidence="1 2">
    <name type="scientific">Crucibulum laeve</name>
    <dbReference type="NCBI Taxonomy" id="68775"/>
    <lineage>
        <taxon>Eukaryota</taxon>
        <taxon>Fungi</taxon>
        <taxon>Dikarya</taxon>
        <taxon>Basidiomycota</taxon>
        <taxon>Agaricomycotina</taxon>
        <taxon>Agaricomycetes</taxon>
        <taxon>Agaricomycetidae</taxon>
        <taxon>Agaricales</taxon>
        <taxon>Agaricineae</taxon>
        <taxon>Nidulariaceae</taxon>
        <taxon>Crucibulum</taxon>
    </lineage>
</organism>
<dbReference type="AlphaFoldDB" id="A0A5C3LX89"/>
<proteinExistence type="predicted"/>
<keyword evidence="2" id="KW-1185">Reference proteome</keyword>